<sequence>MRHPALIRRMQAQWKLSRAYGIANLKVIHRLSDLDAIGDLGSEVRALAQGLLADCSTRIVYRQEADQLAGSALALGLTETETELLPTLGVGQGLWRIRDRAFVTQHQLTRGELEVFDTGARMAGRP</sequence>
<gene>
    <name evidence="1" type="ORF">CSO01_13910</name>
</gene>
<proteinExistence type="predicted"/>
<comment type="caution">
    <text evidence="1">The sequence shown here is derived from an EMBL/GenBank/DDBJ whole genome shotgun (WGS) entry which is preliminary data.</text>
</comment>
<name>A0A512PBY3_9CELL</name>
<evidence type="ECO:0000313" key="2">
    <source>
        <dbReference type="Proteomes" id="UP000321798"/>
    </source>
</evidence>
<keyword evidence="2" id="KW-1185">Reference proteome</keyword>
<dbReference type="EMBL" id="BKAL01000004">
    <property type="protein sequence ID" value="GEP68676.1"/>
    <property type="molecule type" value="Genomic_DNA"/>
</dbReference>
<dbReference type="Gene3D" id="3.40.50.300">
    <property type="entry name" value="P-loop containing nucleotide triphosphate hydrolases"/>
    <property type="match status" value="1"/>
</dbReference>
<protein>
    <submittedName>
        <fullName evidence="1">Uncharacterized protein</fullName>
    </submittedName>
</protein>
<dbReference type="OrthoDB" id="9804380at2"/>
<organism evidence="1 2">
    <name type="scientific">Cellulomonas soli</name>
    <dbReference type="NCBI Taxonomy" id="931535"/>
    <lineage>
        <taxon>Bacteria</taxon>
        <taxon>Bacillati</taxon>
        <taxon>Actinomycetota</taxon>
        <taxon>Actinomycetes</taxon>
        <taxon>Micrococcales</taxon>
        <taxon>Cellulomonadaceae</taxon>
        <taxon>Cellulomonas</taxon>
    </lineage>
</organism>
<accession>A0A512PBY3</accession>
<dbReference type="InterPro" id="IPR027417">
    <property type="entry name" value="P-loop_NTPase"/>
</dbReference>
<reference evidence="1 2" key="1">
    <citation type="submission" date="2019-07" db="EMBL/GenBank/DDBJ databases">
        <title>Whole genome shotgun sequence of Cellulomonas soli NBRC 109434.</title>
        <authorList>
            <person name="Hosoyama A."/>
            <person name="Uohara A."/>
            <person name="Ohji S."/>
            <person name="Ichikawa N."/>
        </authorList>
    </citation>
    <scope>NUCLEOTIDE SEQUENCE [LARGE SCALE GENOMIC DNA]</scope>
    <source>
        <strain evidence="1 2">NBRC 109434</strain>
    </source>
</reference>
<evidence type="ECO:0000313" key="1">
    <source>
        <dbReference type="EMBL" id="GEP68676.1"/>
    </source>
</evidence>
<dbReference type="Proteomes" id="UP000321798">
    <property type="component" value="Unassembled WGS sequence"/>
</dbReference>
<dbReference type="AlphaFoldDB" id="A0A512PBY3"/>